<comment type="activity regulation">
    <text evidence="10">Inhibited by fructose 1,6-bisphosphate (FBP).</text>
</comment>
<comment type="function">
    <text evidence="9 10">Key enzyme in the regulation of glycerol uptake and metabolism. Catalyzes the phosphorylation of glycerol to yield sn-glycerol 3-phosphate.</text>
</comment>
<keyword evidence="5 10" id="KW-0418">Kinase</keyword>
<feature type="binding site" evidence="10">
    <location>
        <position position="254"/>
    </location>
    <ligand>
        <name>sn-glycerol 3-phosphate</name>
        <dbReference type="ChEBI" id="CHEBI:57597"/>
    </ligand>
</feature>
<dbReference type="GO" id="GO:0005524">
    <property type="term" value="F:ATP binding"/>
    <property type="evidence" value="ECO:0007669"/>
    <property type="project" value="UniProtKB-UniRule"/>
</dbReference>
<feature type="binding site" evidence="10">
    <location>
        <position position="320"/>
    </location>
    <ligand>
        <name>ATP</name>
        <dbReference type="ChEBI" id="CHEBI:30616"/>
    </ligand>
</feature>
<evidence type="ECO:0000256" key="10">
    <source>
        <dbReference type="HAMAP-Rule" id="MF_00186"/>
    </source>
</evidence>
<feature type="binding site" evidence="10">
    <location>
        <position position="421"/>
    </location>
    <ligand>
        <name>ADP</name>
        <dbReference type="ChEBI" id="CHEBI:456216"/>
    </ligand>
</feature>
<evidence type="ECO:0000259" key="12">
    <source>
        <dbReference type="Pfam" id="PF00370"/>
    </source>
</evidence>
<feature type="binding site" evidence="10">
    <location>
        <position position="139"/>
    </location>
    <ligand>
        <name>glycerol</name>
        <dbReference type="ChEBI" id="CHEBI:17754"/>
    </ligand>
</feature>
<dbReference type="PANTHER" id="PTHR10196:SF69">
    <property type="entry name" value="GLYCEROL KINASE"/>
    <property type="match status" value="1"/>
</dbReference>
<keyword evidence="6 10" id="KW-0319">Glycerol metabolism</keyword>
<gene>
    <name evidence="10 14" type="primary">glpK</name>
    <name evidence="14" type="ORF">FHP29_12305</name>
</gene>
<feature type="binding site" evidence="10">
    <location>
        <position position="14"/>
    </location>
    <ligand>
        <name>ATP</name>
        <dbReference type="ChEBI" id="CHEBI:30616"/>
    </ligand>
</feature>
<keyword evidence="15" id="KW-1185">Reference proteome</keyword>
<dbReference type="Pfam" id="PF00370">
    <property type="entry name" value="FGGY_N"/>
    <property type="match status" value="1"/>
</dbReference>
<dbReference type="GO" id="GO:0006072">
    <property type="term" value="P:glycerol-3-phosphate metabolic process"/>
    <property type="evidence" value="ECO:0007669"/>
    <property type="project" value="InterPro"/>
</dbReference>
<dbReference type="PIRSF" id="PIRSF000538">
    <property type="entry name" value="GlpK"/>
    <property type="match status" value="1"/>
</dbReference>
<evidence type="ECO:0000256" key="9">
    <source>
        <dbReference type="ARBA" id="ARBA00054633"/>
    </source>
</evidence>
<dbReference type="InterPro" id="IPR018483">
    <property type="entry name" value="Carb_kinase_FGGY_CS"/>
</dbReference>
<accession>A0A5C4VVW6</accession>
<evidence type="ECO:0000256" key="5">
    <source>
        <dbReference type="ARBA" id="ARBA00022777"/>
    </source>
</evidence>
<dbReference type="PANTHER" id="PTHR10196">
    <property type="entry name" value="SUGAR KINASE"/>
    <property type="match status" value="1"/>
</dbReference>
<evidence type="ECO:0000256" key="11">
    <source>
        <dbReference type="RuleBase" id="RU003733"/>
    </source>
</evidence>
<comment type="similarity">
    <text evidence="2 10 11">Belongs to the FGGY kinase family.</text>
</comment>
<dbReference type="NCBIfam" id="NF000756">
    <property type="entry name" value="PRK00047.1"/>
    <property type="match status" value="1"/>
</dbReference>
<dbReference type="EC" id="2.7.1.30" evidence="10"/>
<dbReference type="OrthoDB" id="9805576at2"/>
<dbReference type="Gene3D" id="3.30.420.40">
    <property type="match status" value="2"/>
</dbReference>
<dbReference type="InterPro" id="IPR018484">
    <property type="entry name" value="FGGY_N"/>
</dbReference>
<keyword evidence="3 10" id="KW-0808">Transferase</keyword>
<comment type="pathway">
    <text evidence="1 10">Polyol metabolism; glycerol degradation via glycerol kinase pathway; sn-glycerol 3-phosphate from glycerol: step 1/1.</text>
</comment>
<dbReference type="EMBL" id="VDMP01000024">
    <property type="protein sequence ID" value="TNM39646.1"/>
    <property type="molecule type" value="Genomic_DNA"/>
</dbReference>
<feature type="binding site" evidence="10">
    <location>
        <position position="139"/>
    </location>
    <ligand>
        <name>sn-glycerol 3-phosphate</name>
        <dbReference type="ChEBI" id="CHEBI:57597"/>
    </ligand>
</feature>
<dbReference type="PROSITE" id="PS00445">
    <property type="entry name" value="FGGY_KINASES_2"/>
    <property type="match status" value="1"/>
</dbReference>
<dbReference type="FunFam" id="3.30.420.40:FF:000007">
    <property type="entry name" value="Glycerol kinase"/>
    <property type="match status" value="1"/>
</dbReference>
<feature type="binding site" evidence="10">
    <location>
        <position position="18"/>
    </location>
    <ligand>
        <name>ADP</name>
        <dbReference type="ChEBI" id="CHEBI:456216"/>
    </ligand>
</feature>
<feature type="binding site" evidence="10">
    <location>
        <position position="320"/>
    </location>
    <ligand>
        <name>ADP</name>
        <dbReference type="ChEBI" id="CHEBI:456216"/>
    </ligand>
</feature>
<dbReference type="PROSITE" id="PS00933">
    <property type="entry name" value="FGGY_KINASES_1"/>
    <property type="match status" value="1"/>
</dbReference>
<dbReference type="InterPro" id="IPR043129">
    <property type="entry name" value="ATPase_NBD"/>
</dbReference>
<dbReference type="NCBIfam" id="TIGR01311">
    <property type="entry name" value="glycerol_kin"/>
    <property type="match status" value="1"/>
</dbReference>
<dbReference type="InterPro" id="IPR005999">
    <property type="entry name" value="Glycerol_kin"/>
</dbReference>
<feature type="binding site" evidence="10">
    <location>
        <position position="14"/>
    </location>
    <ligand>
        <name>ADP</name>
        <dbReference type="ChEBI" id="CHEBI:456216"/>
    </ligand>
</feature>
<feature type="binding site" evidence="10">
    <location>
        <position position="85"/>
    </location>
    <ligand>
        <name>glycerol</name>
        <dbReference type="ChEBI" id="CHEBI:17754"/>
    </ligand>
</feature>
<comment type="catalytic activity">
    <reaction evidence="8 10">
        <text>glycerol + ATP = sn-glycerol 3-phosphate + ADP + H(+)</text>
        <dbReference type="Rhea" id="RHEA:21644"/>
        <dbReference type="ChEBI" id="CHEBI:15378"/>
        <dbReference type="ChEBI" id="CHEBI:17754"/>
        <dbReference type="ChEBI" id="CHEBI:30616"/>
        <dbReference type="ChEBI" id="CHEBI:57597"/>
        <dbReference type="ChEBI" id="CHEBI:456216"/>
        <dbReference type="EC" id="2.7.1.30"/>
    </reaction>
</comment>
<evidence type="ECO:0000256" key="4">
    <source>
        <dbReference type="ARBA" id="ARBA00022741"/>
    </source>
</evidence>
<evidence type="ECO:0000256" key="6">
    <source>
        <dbReference type="ARBA" id="ARBA00022798"/>
    </source>
</evidence>
<evidence type="ECO:0000256" key="8">
    <source>
        <dbReference type="ARBA" id="ARBA00052101"/>
    </source>
</evidence>
<feature type="binding site" evidence="10">
    <location>
        <position position="85"/>
    </location>
    <ligand>
        <name>sn-glycerol 3-phosphate</name>
        <dbReference type="ChEBI" id="CHEBI:57597"/>
    </ligand>
</feature>
<feature type="binding site" evidence="10">
    <location>
        <position position="15"/>
    </location>
    <ligand>
        <name>ATP</name>
        <dbReference type="ChEBI" id="CHEBI:30616"/>
    </ligand>
</feature>
<feature type="binding site" evidence="10">
    <location>
        <position position="84"/>
    </location>
    <ligand>
        <name>glycerol</name>
        <dbReference type="ChEBI" id="CHEBI:17754"/>
    </ligand>
</feature>
<dbReference type="FunFam" id="3.30.420.40:FF:000008">
    <property type="entry name" value="Glycerol kinase"/>
    <property type="match status" value="1"/>
</dbReference>
<dbReference type="RefSeq" id="WP_139623136.1">
    <property type="nucleotide sequence ID" value="NZ_VDMP01000024.1"/>
</dbReference>
<comment type="caution">
    <text evidence="14">The sequence shown here is derived from an EMBL/GenBank/DDBJ whole genome shotgun (WGS) entry which is preliminary data.</text>
</comment>
<dbReference type="SUPFAM" id="SSF53067">
    <property type="entry name" value="Actin-like ATPase domain"/>
    <property type="match status" value="2"/>
</dbReference>
<evidence type="ECO:0000259" key="13">
    <source>
        <dbReference type="Pfam" id="PF02782"/>
    </source>
</evidence>
<feature type="binding site" evidence="10">
    <location>
        <position position="276"/>
    </location>
    <ligand>
        <name>ADP</name>
        <dbReference type="ChEBI" id="CHEBI:456216"/>
    </ligand>
</feature>
<feature type="binding site" evidence="10">
    <location>
        <position position="254"/>
    </location>
    <ligand>
        <name>glycerol</name>
        <dbReference type="ChEBI" id="CHEBI:17754"/>
    </ligand>
</feature>
<feature type="binding site" evidence="10">
    <location>
        <position position="324"/>
    </location>
    <ligand>
        <name>ATP</name>
        <dbReference type="ChEBI" id="CHEBI:30616"/>
    </ligand>
</feature>
<protein>
    <recommendedName>
        <fullName evidence="10">Glycerol kinase</fullName>
        <ecNumber evidence="10">2.7.1.30</ecNumber>
    </recommendedName>
    <alternativeName>
        <fullName evidence="10">ATP:glycerol 3-phosphotransferase</fullName>
    </alternativeName>
    <alternativeName>
        <fullName evidence="10">Glycerokinase</fullName>
        <shortName evidence="10">GK</shortName>
    </alternativeName>
</protein>
<feature type="binding site" evidence="10">
    <location>
        <position position="421"/>
    </location>
    <ligand>
        <name>ATP</name>
        <dbReference type="ChEBI" id="CHEBI:30616"/>
    </ligand>
</feature>
<dbReference type="UniPathway" id="UPA00618">
    <property type="reaction ID" value="UER00672"/>
</dbReference>
<feature type="binding site" evidence="10">
    <location>
        <position position="255"/>
    </location>
    <ligand>
        <name>glycerol</name>
        <dbReference type="ChEBI" id="CHEBI:17754"/>
    </ligand>
</feature>
<dbReference type="HAMAP" id="MF_00186">
    <property type="entry name" value="Glycerol_kin"/>
    <property type="match status" value="1"/>
</dbReference>
<sequence length="512" mass="55477">MAEARFVGAIDQGTTSTRFMVFDHDGAEVARHQLEHTQLLPRAGWVEHDPVEIWERTSSVVQTALGKARLGAEDLAAIGITNQRETTIVWDRRSGRPLYNAIVWQDTRTDAIAAALDRDGAGGPGDVIRHRAGLPPATYFSGGKLQWILENVPGVREAAERGDALFGTPDTWVLWNLTGGSDGGVHVTDVTNASRTMLMDLETLDWDDELLGLFGVPRAMLPQIRESSATTPYGVTRRHGPFGGEVPITGILGDQQAATVGQVCFAPGEAKNTYGTGNFMLLNTGTEIVRSKAGLLTTPAYQLGDEPCVYALEGSIAVTGSAVQWLRDQLGIISGAAESESLARQVDDNGGVYFVPAFSGLFAPYWRSDARGAIVGLSRFNTNAHLARATLEAICYQSRDVVEAMCADSGVALEVLKVDGGVTLNGLCMQIQADVLGVPVSRPVVPETTALGAAYAAGLSVGYWHDTDELRQNWREDTRWDPHWDEERREAGYAQWKKAVARTLDWVEVGDR</sequence>
<evidence type="ECO:0000256" key="7">
    <source>
        <dbReference type="ARBA" id="ARBA00022840"/>
    </source>
</evidence>
<evidence type="ECO:0000256" key="2">
    <source>
        <dbReference type="ARBA" id="ARBA00009156"/>
    </source>
</evidence>
<evidence type="ECO:0000313" key="15">
    <source>
        <dbReference type="Proteomes" id="UP000313231"/>
    </source>
</evidence>
<dbReference type="GO" id="GO:0005829">
    <property type="term" value="C:cytosol"/>
    <property type="evidence" value="ECO:0007669"/>
    <property type="project" value="TreeGrafter"/>
</dbReference>
<proteinExistence type="inferred from homology"/>
<feature type="binding site" evidence="10">
    <location>
        <position position="84"/>
    </location>
    <ligand>
        <name>sn-glycerol 3-phosphate</name>
        <dbReference type="ChEBI" id="CHEBI:57597"/>
    </ligand>
</feature>
<evidence type="ECO:0000256" key="3">
    <source>
        <dbReference type="ARBA" id="ARBA00022679"/>
    </source>
</evidence>
<dbReference type="InterPro" id="IPR018485">
    <property type="entry name" value="FGGY_C"/>
</dbReference>
<organism evidence="14 15">
    <name type="scientific">Nocardioides albidus</name>
    <dbReference type="NCBI Taxonomy" id="1517589"/>
    <lineage>
        <taxon>Bacteria</taxon>
        <taxon>Bacillati</taxon>
        <taxon>Actinomycetota</taxon>
        <taxon>Actinomycetes</taxon>
        <taxon>Propionibacteriales</taxon>
        <taxon>Nocardioidaceae</taxon>
        <taxon>Nocardioides</taxon>
    </lineage>
</organism>
<dbReference type="Proteomes" id="UP000313231">
    <property type="component" value="Unassembled WGS sequence"/>
</dbReference>
<keyword evidence="7 10" id="KW-0067">ATP-binding</keyword>
<dbReference type="GO" id="GO:0019563">
    <property type="term" value="P:glycerol catabolic process"/>
    <property type="evidence" value="ECO:0007669"/>
    <property type="project" value="UniProtKB-UniRule"/>
</dbReference>
<feature type="binding site" evidence="10">
    <location>
        <position position="276"/>
    </location>
    <ligand>
        <name>ATP</name>
        <dbReference type="ChEBI" id="CHEBI:30616"/>
    </ligand>
</feature>
<feature type="binding site" evidence="10">
    <location>
        <position position="425"/>
    </location>
    <ligand>
        <name>ADP</name>
        <dbReference type="ChEBI" id="CHEBI:456216"/>
    </ligand>
</feature>
<dbReference type="GO" id="GO:0004370">
    <property type="term" value="F:glycerol kinase activity"/>
    <property type="evidence" value="ECO:0007669"/>
    <property type="project" value="UniProtKB-UniRule"/>
</dbReference>
<evidence type="ECO:0000256" key="1">
    <source>
        <dbReference type="ARBA" id="ARBA00005190"/>
    </source>
</evidence>
<feature type="domain" description="Carbohydrate kinase FGGY N-terminal" evidence="12">
    <location>
        <begin position="8"/>
        <end position="261"/>
    </location>
</feature>
<dbReference type="InterPro" id="IPR000577">
    <property type="entry name" value="Carb_kinase_FGGY"/>
</dbReference>
<dbReference type="CDD" id="cd07769">
    <property type="entry name" value="ASKHA_NBD_FGGY_GK"/>
    <property type="match status" value="1"/>
</dbReference>
<reference evidence="14 15" key="1">
    <citation type="journal article" date="2016" name="Int. J. Syst. Evol. Microbiol.">
        <title>Nocardioides albidus sp. nov., an actinobacterium isolated from garden soil.</title>
        <authorList>
            <person name="Singh H."/>
            <person name="Du J."/>
            <person name="Trinh H."/>
            <person name="Won K."/>
            <person name="Yang J.E."/>
            <person name="Yin C."/>
            <person name="Kook M."/>
            <person name="Yi T.H."/>
        </authorList>
    </citation>
    <scope>NUCLEOTIDE SEQUENCE [LARGE SCALE GENOMIC DNA]</scope>
    <source>
        <strain evidence="14 15">CCTCC AB 2015297</strain>
    </source>
</reference>
<keyword evidence="4 10" id="KW-0547">Nucleotide-binding</keyword>
<feature type="domain" description="Carbohydrate kinase FGGY C-terminal" evidence="13">
    <location>
        <begin position="271"/>
        <end position="459"/>
    </location>
</feature>
<dbReference type="AlphaFoldDB" id="A0A5C4VVW6"/>
<dbReference type="Pfam" id="PF02782">
    <property type="entry name" value="FGGY_C"/>
    <property type="match status" value="1"/>
</dbReference>
<name>A0A5C4VVW6_9ACTN</name>
<evidence type="ECO:0000313" key="14">
    <source>
        <dbReference type="EMBL" id="TNM39646.1"/>
    </source>
</evidence>
<feature type="binding site" evidence="10">
    <location>
        <position position="16"/>
    </location>
    <ligand>
        <name>ATP</name>
        <dbReference type="ChEBI" id="CHEBI:30616"/>
    </ligand>
</feature>
<feature type="binding site" evidence="10">
    <location>
        <position position="14"/>
    </location>
    <ligand>
        <name>sn-glycerol 3-phosphate</name>
        <dbReference type="ChEBI" id="CHEBI:57597"/>
    </ligand>
</feature>